<dbReference type="Proteomes" id="UP000237438">
    <property type="component" value="Unassembled WGS sequence"/>
</dbReference>
<evidence type="ECO:0000256" key="1">
    <source>
        <dbReference type="SAM" id="MobiDB-lite"/>
    </source>
</evidence>
<feature type="region of interest" description="Disordered" evidence="1">
    <location>
        <begin position="1"/>
        <end position="33"/>
    </location>
</feature>
<evidence type="ECO:0000313" key="2">
    <source>
        <dbReference type="EMBL" id="POS82081.1"/>
    </source>
</evidence>
<feature type="non-terminal residue" evidence="2">
    <location>
        <position position="142"/>
    </location>
</feature>
<dbReference type="OrthoDB" id="4948765at2759"/>
<sequence>SSTINHNPSLEACPNQQRNQNIPRRSPRFTSSQNESQQFLLHGIQIVFSSFLTNKERRDINLSKLLLEIGIIKTPGNSFDDSKKIELEGLMQKGVFKFVKYDSHTMNGIRLINSRLVNEVKGKTKSAPHFHSLGTSAALLSI</sequence>
<protein>
    <submittedName>
        <fullName evidence="2">Uncharacterized protein</fullName>
    </submittedName>
</protein>
<keyword evidence="3" id="KW-1185">Reference proteome</keyword>
<dbReference type="EMBL" id="PEDP01004412">
    <property type="protein sequence ID" value="POS82081.1"/>
    <property type="molecule type" value="Genomic_DNA"/>
</dbReference>
<comment type="caution">
    <text evidence="2">The sequence shown here is derived from an EMBL/GenBank/DDBJ whole genome shotgun (WGS) entry which is preliminary data.</text>
</comment>
<proteinExistence type="predicted"/>
<organism evidence="2 3">
    <name type="scientific">Erysiphe pulchra</name>
    <dbReference type="NCBI Taxonomy" id="225359"/>
    <lineage>
        <taxon>Eukaryota</taxon>
        <taxon>Fungi</taxon>
        <taxon>Dikarya</taxon>
        <taxon>Ascomycota</taxon>
        <taxon>Pezizomycotina</taxon>
        <taxon>Leotiomycetes</taxon>
        <taxon>Erysiphales</taxon>
        <taxon>Erysiphaceae</taxon>
        <taxon>Erysiphe</taxon>
    </lineage>
</organism>
<dbReference type="STRING" id="225359.A0A2S4PJ77"/>
<feature type="non-terminal residue" evidence="2">
    <location>
        <position position="1"/>
    </location>
</feature>
<gene>
    <name evidence="2" type="ORF">EPUL_006643</name>
</gene>
<name>A0A2S4PJ77_9PEZI</name>
<evidence type="ECO:0000313" key="3">
    <source>
        <dbReference type="Proteomes" id="UP000237438"/>
    </source>
</evidence>
<accession>A0A2S4PJ77</accession>
<dbReference type="AlphaFoldDB" id="A0A2S4PJ77"/>
<reference evidence="2 3" key="1">
    <citation type="submission" date="2017-10" db="EMBL/GenBank/DDBJ databases">
        <title>Development of genomic resources for the powdery mildew, Erysiphe pulchra.</title>
        <authorList>
            <person name="Wadl P.A."/>
            <person name="Mack B.M."/>
            <person name="Moore G."/>
            <person name="Beltz S.B."/>
        </authorList>
    </citation>
    <scope>NUCLEOTIDE SEQUENCE [LARGE SCALE GENOMIC DNA]</scope>
    <source>
        <strain evidence="2">Cflorida</strain>
    </source>
</reference>